<protein>
    <submittedName>
        <fullName evidence="9">Ubiquinone biosynthesis protein</fullName>
    </submittedName>
</protein>
<dbReference type="GO" id="GO:0006744">
    <property type="term" value="P:ubiquinone biosynthetic process"/>
    <property type="evidence" value="ECO:0007669"/>
    <property type="project" value="UniProtKB-KW"/>
</dbReference>
<evidence type="ECO:0000256" key="4">
    <source>
        <dbReference type="ARBA" id="ARBA00022946"/>
    </source>
</evidence>
<comment type="similarity">
    <text evidence="2">Belongs to the COQ9 family.</text>
</comment>
<dbReference type="Gene3D" id="1.10.357.10">
    <property type="entry name" value="Tetracycline Repressor, domain 2"/>
    <property type="match status" value="1"/>
</dbReference>
<comment type="pathway">
    <text evidence="1">Cofactor biosynthesis; ubiquinone biosynthesis.</text>
</comment>
<organism evidence="9 10">
    <name type="scientific">Tistrella mobilis</name>
    <dbReference type="NCBI Taxonomy" id="171437"/>
    <lineage>
        <taxon>Bacteria</taxon>
        <taxon>Pseudomonadati</taxon>
        <taxon>Pseudomonadota</taxon>
        <taxon>Alphaproteobacteria</taxon>
        <taxon>Geminicoccales</taxon>
        <taxon>Geminicoccaceae</taxon>
        <taxon>Tistrella</taxon>
    </lineage>
</organism>
<evidence type="ECO:0000256" key="2">
    <source>
        <dbReference type="ARBA" id="ARBA00010766"/>
    </source>
</evidence>
<feature type="compositionally biased region" description="Basic and acidic residues" evidence="7">
    <location>
        <begin position="1"/>
        <end position="12"/>
    </location>
</feature>
<keyword evidence="9" id="KW-0830">Ubiquinone</keyword>
<evidence type="ECO:0000256" key="5">
    <source>
        <dbReference type="ARBA" id="ARBA00023121"/>
    </source>
</evidence>
<evidence type="ECO:0000256" key="7">
    <source>
        <dbReference type="SAM" id="MobiDB-lite"/>
    </source>
</evidence>
<dbReference type="InterPro" id="IPR013718">
    <property type="entry name" value="COQ9_C"/>
</dbReference>
<feature type="domain" description="COQ9 C-terminal" evidence="8">
    <location>
        <begin position="153"/>
        <end position="222"/>
    </location>
</feature>
<evidence type="ECO:0000259" key="8">
    <source>
        <dbReference type="Pfam" id="PF08511"/>
    </source>
</evidence>
<evidence type="ECO:0000313" key="9">
    <source>
        <dbReference type="EMBL" id="KYO50379.1"/>
    </source>
</evidence>
<gene>
    <name evidence="9" type="ORF">AUP44_13315</name>
</gene>
<dbReference type="GeneID" id="97242747"/>
<dbReference type="PANTHER" id="PTHR21427">
    <property type="entry name" value="UBIQUINONE BIOSYNTHESIS PROTEIN COQ9, MITOCHONDRIAL"/>
    <property type="match status" value="1"/>
</dbReference>
<dbReference type="OrthoDB" id="7201143at2"/>
<name>A0A162K2W4_9PROT</name>
<keyword evidence="5" id="KW-0446">Lipid-binding</keyword>
<comment type="caution">
    <text evidence="9">The sequence shown here is derived from an EMBL/GenBank/DDBJ whole genome shotgun (WGS) entry which is preliminary data.</text>
</comment>
<dbReference type="Proteomes" id="UP000075787">
    <property type="component" value="Unassembled WGS sequence"/>
</dbReference>
<evidence type="ECO:0000313" key="10">
    <source>
        <dbReference type="Proteomes" id="UP000075787"/>
    </source>
</evidence>
<keyword evidence="4" id="KW-0809">Transit peptide</keyword>
<dbReference type="RefSeq" id="WP_062768244.1">
    <property type="nucleotide sequence ID" value="NZ_CP121045.1"/>
</dbReference>
<dbReference type="EMBL" id="LPZR01000200">
    <property type="protein sequence ID" value="KYO50379.1"/>
    <property type="molecule type" value="Genomic_DNA"/>
</dbReference>
<comment type="function">
    <text evidence="6">Membrane-associated protein that warps the membrane surface to access and bind aromatic isoprenes with high specificity, including ubiquinone (CoQ) isoprene intermediates and presents them directly to COQ7, therefore facilitating the COQ7-mediated hydroxylase step. Participates in the biosynthesis of coenzyme Q, also named ubiquinone, an essential lipid-soluble electron transporter for aerobic cellular respiration.</text>
</comment>
<dbReference type="AlphaFoldDB" id="A0A162K2W4"/>
<evidence type="ECO:0000256" key="6">
    <source>
        <dbReference type="ARBA" id="ARBA00058104"/>
    </source>
</evidence>
<proteinExistence type="inferred from homology"/>
<feature type="region of interest" description="Disordered" evidence="7">
    <location>
        <begin position="1"/>
        <end position="35"/>
    </location>
</feature>
<dbReference type="GO" id="GO:0008289">
    <property type="term" value="F:lipid binding"/>
    <property type="evidence" value="ECO:0007669"/>
    <property type="project" value="UniProtKB-KW"/>
</dbReference>
<keyword evidence="3" id="KW-0831">Ubiquinone biosynthesis</keyword>
<sequence length="257" mass="28525">MTADDGRTRDQTGADDEAGVLPPSDTETGGAGELEAGVPQLLRDRDAVLEQALPDVPFDGWTDDLVRRAGQAAGFDAAATRRLFPRGRIDLIVHFCDYADRRMAAELERIDLPSLPIRSRITTAVLVRLEQNLPHREAIRTALGLLALPQNAALGLKTLYRTVDAMWWAAGDTATDFSFYTKRATLAAVYSSTLAVWLDDRSEGFADTRAFLDRRIADVMRIQKVRGRVEKMLPDPRRFLPGGSRFAGRNSLRMRGR</sequence>
<evidence type="ECO:0000256" key="3">
    <source>
        <dbReference type="ARBA" id="ARBA00022688"/>
    </source>
</evidence>
<dbReference type="PANTHER" id="PTHR21427:SF19">
    <property type="entry name" value="UBIQUINONE BIOSYNTHESIS PROTEIN COQ9, MITOCHONDRIAL"/>
    <property type="match status" value="1"/>
</dbReference>
<dbReference type="InterPro" id="IPR012762">
    <property type="entry name" value="Ubiq_biosynth_COQ9"/>
</dbReference>
<dbReference type="Pfam" id="PF08511">
    <property type="entry name" value="COQ9"/>
    <property type="match status" value="1"/>
</dbReference>
<reference evidence="9 10" key="1">
    <citation type="submission" date="2015-12" db="EMBL/GenBank/DDBJ databases">
        <title>Genome sequence of Tistrella mobilis MCCC 1A02139.</title>
        <authorList>
            <person name="Lu L."/>
            <person name="Lai Q."/>
            <person name="Shao Z."/>
            <person name="Qian P."/>
        </authorList>
    </citation>
    <scope>NUCLEOTIDE SEQUENCE [LARGE SCALE GENOMIC DNA]</scope>
    <source>
        <strain evidence="9 10">MCCC 1A02139</strain>
    </source>
</reference>
<accession>A0A162K2W4</accession>
<dbReference type="NCBIfam" id="TIGR02396">
    <property type="entry name" value="diverge_rpsU"/>
    <property type="match status" value="1"/>
</dbReference>
<evidence type="ECO:0000256" key="1">
    <source>
        <dbReference type="ARBA" id="ARBA00004749"/>
    </source>
</evidence>